<evidence type="ECO:0000256" key="1">
    <source>
        <dbReference type="ARBA" id="ARBA00022741"/>
    </source>
</evidence>
<dbReference type="Proteomes" id="UP000469452">
    <property type="component" value="Unassembled WGS sequence"/>
</dbReference>
<dbReference type="GO" id="GO:0005525">
    <property type="term" value="F:GTP binding"/>
    <property type="evidence" value="ECO:0007669"/>
    <property type="project" value="UniProtKB-KW"/>
</dbReference>
<feature type="region of interest" description="Disordered" evidence="3">
    <location>
        <begin position="364"/>
        <end position="385"/>
    </location>
</feature>
<comment type="caution">
    <text evidence="4">The sequence shown here is derived from an EMBL/GenBank/DDBJ whole genome shotgun (WGS) entry which is preliminary data.</text>
</comment>
<keyword evidence="1" id="KW-0547">Nucleotide-binding</keyword>
<dbReference type="SUPFAM" id="SSF52540">
    <property type="entry name" value="P-loop containing nucleoside triphosphate hydrolases"/>
    <property type="match status" value="1"/>
</dbReference>
<dbReference type="AlphaFoldDB" id="A0A6A5AJS3"/>
<dbReference type="PANTHER" id="PTHR47977">
    <property type="entry name" value="RAS-RELATED PROTEIN RAB"/>
    <property type="match status" value="1"/>
</dbReference>
<evidence type="ECO:0000256" key="2">
    <source>
        <dbReference type="ARBA" id="ARBA00023134"/>
    </source>
</evidence>
<protein>
    <recommendedName>
        <fullName evidence="6">Ras-related protein Rab-28</fullName>
    </recommendedName>
</protein>
<evidence type="ECO:0000313" key="5">
    <source>
        <dbReference type="Proteomes" id="UP000469452"/>
    </source>
</evidence>
<dbReference type="InterPro" id="IPR001806">
    <property type="entry name" value="Small_GTPase"/>
</dbReference>
<feature type="compositionally biased region" description="Basic and acidic residues" evidence="3">
    <location>
        <begin position="364"/>
        <end position="377"/>
    </location>
</feature>
<proteinExistence type="predicted"/>
<gene>
    <name evidence="4" type="ORF">AaE_003906</name>
</gene>
<keyword evidence="2" id="KW-0342">GTP-binding</keyword>
<accession>A0A6A5AJS3</accession>
<evidence type="ECO:0000256" key="3">
    <source>
        <dbReference type="SAM" id="MobiDB-lite"/>
    </source>
</evidence>
<dbReference type="InterPro" id="IPR027417">
    <property type="entry name" value="P-loop_NTPase"/>
</dbReference>
<dbReference type="Gene3D" id="3.40.50.300">
    <property type="entry name" value="P-loop containing nucleotide triphosphate hydrolases"/>
    <property type="match status" value="1"/>
</dbReference>
<dbReference type="PROSITE" id="PS51419">
    <property type="entry name" value="RAB"/>
    <property type="match status" value="1"/>
</dbReference>
<dbReference type="SMART" id="SM00175">
    <property type="entry name" value="RAB"/>
    <property type="match status" value="1"/>
</dbReference>
<dbReference type="GO" id="GO:0003924">
    <property type="term" value="F:GTPase activity"/>
    <property type="evidence" value="ECO:0007669"/>
    <property type="project" value="InterPro"/>
</dbReference>
<evidence type="ECO:0008006" key="6">
    <source>
        <dbReference type="Google" id="ProtNLM"/>
    </source>
</evidence>
<evidence type="ECO:0000313" key="4">
    <source>
        <dbReference type="EMBL" id="KAF0758536.1"/>
    </source>
</evidence>
<dbReference type="Pfam" id="PF00071">
    <property type="entry name" value="Ras"/>
    <property type="match status" value="1"/>
</dbReference>
<name>A0A6A5AJS3_APHAT</name>
<reference evidence="4 5" key="1">
    <citation type="submission" date="2019-06" db="EMBL/GenBank/DDBJ databases">
        <title>Genomics analysis of Aphanomyces spp. identifies a new class of oomycete effector associated with host adaptation.</title>
        <authorList>
            <person name="Gaulin E."/>
        </authorList>
    </citation>
    <scope>NUCLEOTIDE SEQUENCE [LARGE SCALE GENOMIC DNA]</scope>
    <source>
        <strain evidence="4 5">E</strain>
    </source>
</reference>
<dbReference type="EMBL" id="VJMI01009597">
    <property type="protein sequence ID" value="KAF0758536.1"/>
    <property type="molecule type" value="Genomic_DNA"/>
</dbReference>
<dbReference type="InterPro" id="IPR050227">
    <property type="entry name" value="Rab"/>
</dbReference>
<sequence length="385" mass="42663">MSLLCAISRKVSPTTADTSFFVPSASTNVTWILSENERLVKHKALCKLTGWCREAFHAVLAMEGRAADRNADGRTLRTIARIIVACGGCCRGVAWLGSNLVNRGPKVDPAKRRHLLQTMAEAKDGSDNELEQLQFKASHHLGRRRCWEDVHSDAAHGGFVLKRLQANDWVSIYTSTKDVKGRLHTGCLHFLVPGDVQVALQIWDIGGQSIGGKMLKNYIFGAHAVLLVYDITNYDSFQNLEDWLRLVQRTFGESKLPYIGLCGNKCKLIVLLYCCLYPISNDMSCQGDLNHLRTVKAAKHKQFADENDMKSYMLSAKTGDQLMGRGQVNSTFFQLAADLAGVIVTRPEVEVTSPAVKATIINHDQNDPDVKAPDMRKNSKGCSIQ</sequence>
<organism evidence="4 5">
    <name type="scientific">Aphanomyces astaci</name>
    <name type="common">Crayfish plague agent</name>
    <dbReference type="NCBI Taxonomy" id="112090"/>
    <lineage>
        <taxon>Eukaryota</taxon>
        <taxon>Sar</taxon>
        <taxon>Stramenopiles</taxon>
        <taxon>Oomycota</taxon>
        <taxon>Saprolegniomycetes</taxon>
        <taxon>Saprolegniales</taxon>
        <taxon>Verrucalvaceae</taxon>
        <taxon>Aphanomyces</taxon>
    </lineage>
</organism>
<dbReference type="VEuPathDB" id="FungiDB:H257_00506"/>